<organism evidence="1 2">
    <name type="scientific">Armillaria gallica</name>
    <name type="common">Bulbous honey fungus</name>
    <name type="synonym">Armillaria bulbosa</name>
    <dbReference type="NCBI Taxonomy" id="47427"/>
    <lineage>
        <taxon>Eukaryota</taxon>
        <taxon>Fungi</taxon>
        <taxon>Dikarya</taxon>
        <taxon>Basidiomycota</taxon>
        <taxon>Agaricomycotina</taxon>
        <taxon>Agaricomycetes</taxon>
        <taxon>Agaricomycetidae</taxon>
        <taxon>Agaricales</taxon>
        <taxon>Marasmiineae</taxon>
        <taxon>Physalacriaceae</taxon>
        <taxon>Armillaria</taxon>
    </lineage>
</organism>
<dbReference type="AlphaFoldDB" id="A0A2H3D356"/>
<sequence length="239" mass="26706">MSNDDRDSDAYMDVDSPAVDTTDDAKTMTTVTPTALAATIRPRPQYCLPPCILHFQRREQNPVTRATLGYDIGFLDDVCFLSRMQRTNCTTCLHGLSAVPILLPLGSFCRKSFHLELYAALLSSHADCPKMLSTLPLNEHGLNSRFLYSPCFRIHELFCLYSHFRMTELQYISVYMDLGRSVSATYGSSRDIGGDAVTDFYDELGSAMSRTEPSLFPMGRHVMDTTSPKKPYSSLHACG</sequence>
<name>A0A2H3D356_ARMGA</name>
<dbReference type="EMBL" id="KZ293706">
    <property type="protein sequence ID" value="PBK83457.1"/>
    <property type="molecule type" value="Genomic_DNA"/>
</dbReference>
<proteinExistence type="predicted"/>
<evidence type="ECO:0000313" key="1">
    <source>
        <dbReference type="EMBL" id="PBK83457.1"/>
    </source>
</evidence>
<accession>A0A2H3D356</accession>
<protein>
    <submittedName>
        <fullName evidence="1">Uncharacterized protein</fullName>
    </submittedName>
</protein>
<keyword evidence="2" id="KW-1185">Reference proteome</keyword>
<dbReference type="InParanoid" id="A0A2H3D356"/>
<dbReference type="Proteomes" id="UP000217790">
    <property type="component" value="Unassembled WGS sequence"/>
</dbReference>
<evidence type="ECO:0000313" key="2">
    <source>
        <dbReference type="Proteomes" id="UP000217790"/>
    </source>
</evidence>
<gene>
    <name evidence="1" type="ORF">ARMGADRAFT_1089303</name>
</gene>
<reference evidence="2" key="1">
    <citation type="journal article" date="2017" name="Nat. Ecol. Evol.">
        <title>Genome expansion and lineage-specific genetic innovations in the forest pathogenic fungi Armillaria.</title>
        <authorList>
            <person name="Sipos G."/>
            <person name="Prasanna A.N."/>
            <person name="Walter M.C."/>
            <person name="O'Connor E."/>
            <person name="Balint B."/>
            <person name="Krizsan K."/>
            <person name="Kiss B."/>
            <person name="Hess J."/>
            <person name="Varga T."/>
            <person name="Slot J."/>
            <person name="Riley R."/>
            <person name="Boka B."/>
            <person name="Rigling D."/>
            <person name="Barry K."/>
            <person name="Lee J."/>
            <person name="Mihaltcheva S."/>
            <person name="LaButti K."/>
            <person name="Lipzen A."/>
            <person name="Waldron R."/>
            <person name="Moloney N.M."/>
            <person name="Sperisen C."/>
            <person name="Kredics L."/>
            <person name="Vagvoelgyi C."/>
            <person name="Patrignani A."/>
            <person name="Fitzpatrick D."/>
            <person name="Nagy I."/>
            <person name="Doyle S."/>
            <person name="Anderson J.B."/>
            <person name="Grigoriev I.V."/>
            <person name="Gueldener U."/>
            <person name="Muensterkoetter M."/>
            <person name="Nagy L.G."/>
        </authorList>
    </citation>
    <scope>NUCLEOTIDE SEQUENCE [LARGE SCALE GENOMIC DNA]</scope>
    <source>
        <strain evidence="2">Ar21-2</strain>
    </source>
</reference>